<protein>
    <submittedName>
        <fullName evidence="1">Uncharacterized protein MANES_08G061400</fullName>
    </submittedName>
</protein>
<dbReference type="EMBL" id="GGEC01028647">
    <property type="protein sequence ID" value="MBX09131.1"/>
    <property type="molecule type" value="Transcribed_RNA"/>
</dbReference>
<proteinExistence type="predicted"/>
<reference evidence="1" key="1">
    <citation type="submission" date="2018-02" db="EMBL/GenBank/DDBJ databases">
        <title>Rhizophora mucronata_Transcriptome.</title>
        <authorList>
            <person name="Meera S.P."/>
            <person name="Sreeshan A."/>
            <person name="Augustine A."/>
        </authorList>
    </citation>
    <scope>NUCLEOTIDE SEQUENCE</scope>
    <source>
        <tissue evidence="1">Leaf</tissue>
    </source>
</reference>
<evidence type="ECO:0000313" key="1">
    <source>
        <dbReference type="EMBL" id="MBX09131.1"/>
    </source>
</evidence>
<name>A0A2P2KTS8_RHIMU</name>
<organism evidence="1">
    <name type="scientific">Rhizophora mucronata</name>
    <name type="common">Asiatic mangrove</name>
    <dbReference type="NCBI Taxonomy" id="61149"/>
    <lineage>
        <taxon>Eukaryota</taxon>
        <taxon>Viridiplantae</taxon>
        <taxon>Streptophyta</taxon>
        <taxon>Embryophyta</taxon>
        <taxon>Tracheophyta</taxon>
        <taxon>Spermatophyta</taxon>
        <taxon>Magnoliopsida</taxon>
        <taxon>eudicotyledons</taxon>
        <taxon>Gunneridae</taxon>
        <taxon>Pentapetalae</taxon>
        <taxon>rosids</taxon>
        <taxon>fabids</taxon>
        <taxon>Malpighiales</taxon>
        <taxon>Rhizophoraceae</taxon>
        <taxon>Rhizophora</taxon>
    </lineage>
</organism>
<dbReference type="AlphaFoldDB" id="A0A2P2KTS8"/>
<sequence>MFPEPIDSFSNLSCLESIHRQSHQLKPPQGFKQHRIRLLLATEKNVLNPEDLAKNLRLLFNLIS</sequence>
<accession>A0A2P2KTS8</accession>